<dbReference type="InterPro" id="IPR036291">
    <property type="entry name" value="NAD(P)-bd_dom_sf"/>
</dbReference>
<gene>
    <name evidence="3" type="ORF">WAZ07_14665</name>
</gene>
<dbReference type="PANTHER" id="PTHR48107">
    <property type="entry name" value="NADPH-DEPENDENT ALDEHYDE REDUCTASE-LIKE PROTEIN, CHLOROPLASTIC-RELATED"/>
    <property type="match status" value="1"/>
</dbReference>
<dbReference type="EMBL" id="JBAWSX010000008">
    <property type="protein sequence ID" value="MEI4802540.1"/>
    <property type="molecule type" value="Genomic_DNA"/>
</dbReference>
<organism evidence="3 4">
    <name type="scientific">Bacillus bruguierae</name>
    <dbReference type="NCBI Taxonomy" id="3127667"/>
    <lineage>
        <taxon>Bacteria</taxon>
        <taxon>Bacillati</taxon>
        <taxon>Bacillota</taxon>
        <taxon>Bacilli</taxon>
        <taxon>Bacillales</taxon>
        <taxon>Bacillaceae</taxon>
        <taxon>Bacillus</taxon>
    </lineage>
</organism>
<dbReference type="CDD" id="cd05233">
    <property type="entry name" value="SDR_c"/>
    <property type="match status" value="1"/>
</dbReference>
<protein>
    <submittedName>
        <fullName evidence="3">SDR family oxidoreductase</fullName>
    </submittedName>
</protein>
<comment type="caution">
    <text evidence="3">The sequence shown here is derived from an EMBL/GenBank/DDBJ whole genome shotgun (WGS) entry which is preliminary data.</text>
</comment>
<dbReference type="PRINTS" id="PR00081">
    <property type="entry name" value="GDHRDH"/>
</dbReference>
<dbReference type="InterPro" id="IPR002347">
    <property type="entry name" value="SDR_fam"/>
</dbReference>
<evidence type="ECO:0000256" key="1">
    <source>
        <dbReference type="ARBA" id="ARBA00006484"/>
    </source>
</evidence>
<sequence length="252" mass="27436">MGKIAIVTGATRLHGIGAAVCKELAQKGTDIFFTYCSRYDKAIPWEMKRDEPFLLKEEVESYGVRCDMAEVNLAQSYAPNRLLYMVSERFGEPGILVNNAAHSVNTNYESIDVEKLDSHYTLNVRAPILLSSLFIKHFTKENGGRIINLTSGQSLNLLPDELACAVTKGAIETFTTSIAPVAAKKGITVNAVNLGVTNTGGMNKEVRQHLVTRFPAGRIGEPKGVAQLIAFLASEEAVWVTGQVIHSTGGFY</sequence>
<dbReference type="PANTHER" id="PTHR48107:SF7">
    <property type="entry name" value="RE15974P"/>
    <property type="match status" value="1"/>
</dbReference>
<keyword evidence="4" id="KW-1185">Reference proteome</keyword>
<dbReference type="NCBIfam" id="NF009389">
    <property type="entry name" value="PRK12748.1"/>
    <property type="match status" value="1"/>
</dbReference>
<dbReference type="Gene3D" id="3.40.50.720">
    <property type="entry name" value="NAD(P)-binding Rossmann-like Domain"/>
    <property type="match status" value="1"/>
</dbReference>
<reference evidence="3 4" key="1">
    <citation type="submission" date="2024-01" db="EMBL/GenBank/DDBJ databases">
        <title>Seven novel Bacillus-like species.</title>
        <authorList>
            <person name="Liu G."/>
        </authorList>
    </citation>
    <scope>NUCLEOTIDE SEQUENCE [LARGE SCALE GENOMIC DNA]</scope>
    <source>
        <strain evidence="3 4">FJAT-51639</strain>
    </source>
</reference>
<dbReference type="Pfam" id="PF13561">
    <property type="entry name" value="adh_short_C2"/>
    <property type="match status" value="1"/>
</dbReference>
<accession>A0ABU8FIL5</accession>
<evidence type="ECO:0000313" key="3">
    <source>
        <dbReference type="EMBL" id="MEI4802540.1"/>
    </source>
</evidence>
<dbReference type="RefSeq" id="WP_336473061.1">
    <property type="nucleotide sequence ID" value="NZ_JBAWSX010000008.1"/>
</dbReference>
<evidence type="ECO:0000256" key="2">
    <source>
        <dbReference type="ARBA" id="ARBA00023002"/>
    </source>
</evidence>
<evidence type="ECO:0000313" key="4">
    <source>
        <dbReference type="Proteomes" id="UP001372526"/>
    </source>
</evidence>
<name>A0ABU8FIL5_9BACI</name>
<dbReference type="Proteomes" id="UP001372526">
    <property type="component" value="Unassembled WGS sequence"/>
</dbReference>
<dbReference type="SUPFAM" id="SSF51735">
    <property type="entry name" value="NAD(P)-binding Rossmann-fold domains"/>
    <property type="match status" value="1"/>
</dbReference>
<comment type="similarity">
    <text evidence="1">Belongs to the short-chain dehydrogenases/reductases (SDR) family.</text>
</comment>
<proteinExistence type="inferred from homology"/>
<keyword evidence="2" id="KW-0560">Oxidoreductase</keyword>